<protein>
    <submittedName>
        <fullName evidence="1">Uncharacterized protein</fullName>
    </submittedName>
</protein>
<dbReference type="Proteomes" id="UP000828390">
    <property type="component" value="Unassembled WGS sequence"/>
</dbReference>
<sequence length="68" mass="7354">MDKQIFNGFTAIIPEGIHFLASLLANGDYLANSHVTDTKLTIPATKKESASSAFSHHVISSLRQQVGQ</sequence>
<dbReference type="EMBL" id="JAIWYP010000004">
    <property type="protein sequence ID" value="KAH3835196.1"/>
    <property type="molecule type" value="Genomic_DNA"/>
</dbReference>
<keyword evidence="2" id="KW-1185">Reference proteome</keyword>
<organism evidence="1 2">
    <name type="scientific">Dreissena polymorpha</name>
    <name type="common">Zebra mussel</name>
    <name type="synonym">Mytilus polymorpha</name>
    <dbReference type="NCBI Taxonomy" id="45954"/>
    <lineage>
        <taxon>Eukaryota</taxon>
        <taxon>Metazoa</taxon>
        <taxon>Spiralia</taxon>
        <taxon>Lophotrochozoa</taxon>
        <taxon>Mollusca</taxon>
        <taxon>Bivalvia</taxon>
        <taxon>Autobranchia</taxon>
        <taxon>Heteroconchia</taxon>
        <taxon>Euheterodonta</taxon>
        <taxon>Imparidentia</taxon>
        <taxon>Neoheterodontei</taxon>
        <taxon>Myida</taxon>
        <taxon>Dreissenoidea</taxon>
        <taxon>Dreissenidae</taxon>
        <taxon>Dreissena</taxon>
    </lineage>
</organism>
<reference evidence="1" key="1">
    <citation type="journal article" date="2019" name="bioRxiv">
        <title>The Genome of the Zebra Mussel, Dreissena polymorpha: A Resource for Invasive Species Research.</title>
        <authorList>
            <person name="McCartney M.A."/>
            <person name="Auch B."/>
            <person name="Kono T."/>
            <person name="Mallez S."/>
            <person name="Zhang Y."/>
            <person name="Obille A."/>
            <person name="Becker A."/>
            <person name="Abrahante J.E."/>
            <person name="Garbe J."/>
            <person name="Badalamenti J.P."/>
            <person name="Herman A."/>
            <person name="Mangelson H."/>
            <person name="Liachko I."/>
            <person name="Sullivan S."/>
            <person name="Sone E.D."/>
            <person name="Koren S."/>
            <person name="Silverstein K.A.T."/>
            <person name="Beckman K.B."/>
            <person name="Gohl D.M."/>
        </authorList>
    </citation>
    <scope>NUCLEOTIDE SEQUENCE</scope>
    <source>
        <strain evidence="1">Duluth1</strain>
        <tissue evidence="1">Whole animal</tissue>
    </source>
</reference>
<reference evidence="1" key="2">
    <citation type="submission" date="2020-11" db="EMBL/GenBank/DDBJ databases">
        <authorList>
            <person name="McCartney M.A."/>
            <person name="Auch B."/>
            <person name="Kono T."/>
            <person name="Mallez S."/>
            <person name="Becker A."/>
            <person name="Gohl D.M."/>
            <person name="Silverstein K.A.T."/>
            <person name="Koren S."/>
            <person name="Bechman K.B."/>
            <person name="Herman A."/>
            <person name="Abrahante J.E."/>
            <person name="Garbe J."/>
        </authorList>
    </citation>
    <scope>NUCLEOTIDE SEQUENCE</scope>
    <source>
        <strain evidence="1">Duluth1</strain>
        <tissue evidence="1">Whole animal</tissue>
    </source>
</reference>
<dbReference type="AlphaFoldDB" id="A0A9D4K9C6"/>
<comment type="caution">
    <text evidence="1">The sequence shown here is derived from an EMBL/GenBank/DDBJ whole genome shotgun (WGS) entry which is preliminary data.</text>
</comment>
<evidence type="ECO:0000313" key="2">
    <source>
        <dbReference type="Proteomes" id="UP000828390"/>
    </source>
</evidence>
<evidence type="ECO:0000313" key="1">
    <source>
        <dbReference type="EMBL" id="KAH3835196.1"/>
    </source>
</evidence>
<accession>A0A9D4K9C6</accession>
<proteinExistence type="predicted"/>
<name>A0A9D4K9C6_DREPO</name>
<gene>
    <name evidence="1" type="ORF">DPMN_108543</name>
</gene>